<dbReference type="AlphaFoldDB" id="A0A3E3JYW4"/>
<dbReference type="RefSeq" id="WP_053769942.1">
    <property type="nucleotide sequence ID" value="NZ_CATZPC010000014.1"/>
</dbReference>
<name>A0A3E3JYW4_9FIRM</name>
<dbReference type="InterPro" id="IPR052539">
    <property type="entry name" value="MGD_biosynthesis_adapter"/>
</dbReference>
<dbReference type="InterPro" id="IPR041644">
    <property type="entry name" value="GNAT_C"/>
</dbReference>
<evidence type="ECO:0000313" key="5">
    <source>
        <dbReference type="Proteomes" id="UP000261080"/>
    </source>
</evidence>
<feature type="domain" description="N-acyltransferase N-terminal" evidence="2">
    <location>
        <begin position="146"/>
        <end position="263"/>
    </location>
</feature>
<dbReference type="Gene3D" id="3.40.50.300">
    <property type="entry name" value="P-loop containing nucleotide triphosphate hydrolases"/>
    <property type="match status" value="1"/>
</dbReference>
<dbReference type="GeneID" id="97191981"/>
<evidence type="ECO:0000259" key="2">
    <source>
        <dbReference type="Pfam" id="PF18082"/>
    </source>
</evidence>
<evidence type="ECO:0000259" key="1">
    <source>
        <dbReference type="Pfam" id="PF03205"/>
    </source>
</evidence>
<comment type="caution">
    <text evidence="4">The sequence shown here is derived from an EMBL/GenBank/DDBJ whole genome shotgun (WGS) entry which is preliminary data.</text>
</comment>
<reference evidence="4 5" key="1">
    <citation type="submission" date="2018-08" db="EMBL/GenBank/DDBJ databases">
        <title>A genome reference for cultivated species of the human gut microbiota.</title>
        <authorList>
            <person name="Zou Y."/>
            <person name="Xue W."/>
            <person name="Luo G."/>
        </authorList>
    </citation>
    <scope>NUCLEOTIDE SEQUENCE [LARGE SCALE GENOMIC DNA]</scope>
    <source>
        <strain evidence="4 5">AF37-2AT</strain>
    </source>
</reference>
<dbReference type="InterPro" id="IPR027417">
    <property type="entry name" value="P-loop_NTPase"/>
</dbReference>
<accession>A0A3E3JYW4</accession>
<dbReference type="InterPro" id="IPR004435">
    <property type="entry name" value="MobB_dom"/>
</dbReference>
<dbReference type="InterPro" id="IPR041273">
    <property type="entry name" value="NAT_N"/>
</dbReference>
<dbReference type="SUPFAM" id="SSF52540">
    <property type="entry name" value="P-loop containing nucleoside triphosphate hydrolases"/>
    <property type="match status" value="1"/>
</dbReference>
<protein>
    <submittedName>
        <fullName evidence="4">Molybdopterin-guanine dinucleotide biosynthesis protein B</fullName>
    </submittedName>
</protein>
<dbReference type="Pfam" id="PF03205">
    <property type="entry name" value="MobB"/>
    <property type="match status" value="1"/>
</dbReference>
<dbReference type="Proteomes" id="UP000261080">
    <property type="component" value="Unassembled WGS sequence"/>
</dbReference>
<dbReference type="GO" id="GO:0006777">
    <property type="term" value="P:Mo-molybdopterin cofactor biosynthetic process"/>
    <property type="evidence" value="ECO:0007669"/>
    <property type="project" value="InterPro"/>
</dbReference>
<evidence type="ECO:0000313" key="4">
    <source>
        <dbReference type="EMBL" id="RGE85011.1"/>
    </source>
</evidence>
<dbReference type="CDD" id="cd03116">
    <property type="entry name" value="MobB"/>
    <property type="match status" value="1"/>
</dbReference>
<dbReference type="PANTHER" id="PTHR40072">
    <property type="entry name" value="MOLYBDOPTERIN-GUANINE DINUCLEOTIDE BIOSYNTHESIS ADAPTER PROTEIN-RELATED"/>
    <property type="match status" value="1"/>
</dbReference>
<dbReference type="PANTHER" id="PTHR40072:SF1">
    <property type="entry name" value="MOLYBDOPTERIN-GUANINE DINUCLEOTIDE BIOSYNTHESIS ADAPTER PROTEIN"/>
    <property type="match status" value="1"/>
</dbReference>
<dbReference type="Pfam" id="PF18164">
    <property type="entry name" value="GNAT_C"/>
    <property type="match status" value="1"/>
</dbReference>
<dbReference type="Pfam" id="PF18082">
    <property type="entry name" value="NAT_N"/>
    <property type="match status" value="1"/>
</dbReference>
<dbReference type="EMBL" id="QVLX01000010">
    <property type="protein sequence ID" value="RGE85011.1"/>
    <property type="molecule type" value="Genomic_DNA"/>
</dbReference>
<sequence length="400" mass="46870">MLYQNLTVRPVLFGVAGDKNTGKTTLMEELIRRLTNRGWKVAAIKHDGHDFEADREGTDSWRHYHAGAYGTVVFSNRKYQLVKEEKDISLEKLTALFPEADVILIEGMKQASHEKYRCRYPKEEWNAERLVGRIEEKIRDERSNSMTIETLMEKISLPKEGQDCVQDFPMTETFYQSFKELFYEDSKAFFAEADRRTDRERLYLYLYIRMAADLYPAFVEKGISGKVYVDTFYDITIWYNQCVKKKGVPGLVEERWLSLALRMKIFRLGRLQFEPDEDRHVLHVHIPEGEPLDDAACGESFAIAEEFFGPEYTIFDCESWLLSPKLQKLLKPDSNILKFQNRFQIEKIIYPFRQAEERVFGRVREDKEQYPESTSLQRAVKAMVLTGEDVGIGYGVIYRK</sequence>
<keyword evidence="5" id="KW-1185">Reference proteome</keyword>
<feature type="domain" description="Molybdopterin-guanine dinucleotide biosynthesis protein B (MobB)" evidence="1">
    <location>
        <begin position="13"/>
        <end position="116"/>
    </location>
</feature>
<organism evidence="4 5">
    <name type="scientific">Sellimonas intestinalis</name>
    <dbReference type="NCBI Taxonomy" id="1653434"/>
    <lineage>
        <taxon>Bacteria</taxon>
        <taxon>Bacillati</taxon>
        <taxon>Bacillota</taxon>
        <taxon>Clostridia</taxon>
        <taxon>Lachnospirales</taxon>
        <taxon>Lachnospiraceae</taxon>
        <taxon>Sellimonas</taxon>
    </lineage>
</organism>
<dbReference type="NCBIfam" id="TIGR00176">
    <property type="entry name" value="mobB"/>
    <property type="match status" value="1"/>
</dbReference>
<gene>
    <name evidence="4" type="primary">mobB</name>
    <name evidence="4" type="ORF">DW016_14050</name>
</gene>
<evidence type="ECO:0000259" key="3">
    <source>
        <dbReference type="Pfam" id="PF18164"/>
    </source>
</evidence>
<dbReference type="GO" id="GO:0005525">
    <property type="term" value="F:GTP binding"/>
    <property type="evidence" value="ECO:0007669"/>
    <property type="project" value="InterPro"/>
</dbReference>
<feature type="domain" description="GNAT-like C-terminal" evidence="3">
    <location>
        <begin position="265"/>
        <end position="397"/>
    </location>
</feature>
<dbReference type="Gene3D" id="3.40.630.120">
    <property type="match status" value="1"/>
</dbReference>
<proteinExistence type="predicted"/>
<dbReference type="OrthoDB" id="2139859at2"/>